<dbReference type="EC" id="3.1.4.11" evidence="3 13"/>
<dbReference type="GO" id="GO:0004435">
    <property type="term" value="F:phosphatidylinositol-4,5-bisphosphate phospholipase C activity"/>
    <property type="evidence" value="ECO:0007669"/>
    <property type="project" value="UniProtKB-EC"/>
</dbReference>
<dbReference type="Pfam" id="PF00388">
    <property type="entry name" value="PI-PLC-X"/>
    <property type="match status" value="1"/>
</dbReference>
<feature type="region of interest" description="Disordered" evidence="14">
    <location>
        <begin position="222"/>
        <end position="272"/>
    </location>
</feature>
<evidence type="ECO:0000256" key="8">
    <source>
        <dbReference type="ARBA" id="ARBA00022837"/>
    </source>
</evidence>
<feature type="compositionally biased region" description="Low complexity" evidence="14">
    <location>
        <begin position="312"/>
        <end position="323"/>
    </location>
</feature>
<evidence type="ECO:0000256" key="6">
    <source>
        <dbReference type="ARBA" id="ARBA00022737"/>
    </source>
</evidence>
<feature type="region of interest" description="Disordered" evidence="14">
    <location>
        <begin position="125"/>
        <end position="210"/>
    </location>
</feature>
<dbReference type="FunFam" id="3.20.20.190:FF:000039">
    <property type="entry name" value="Phosphoinositide phospholipase C"/>
    <property type="match status" value="1"/>
</dbReference>
<feature type="region of interest" description="Disordered" evidence="14">
    <location>
        <begin position="290"/>
        <end position="327"/>
    </location>
</feature>
<dbReference type="PROSITE" id="PS50004">
    <property type="entry name" value="C2"/>
    <property type="match status" value="1"/>
</dbReference>
<dbReference type="Gene3D" id="1.10.238.10">
    <property type="entry name" value="EF-hand"/>
    <property type="match status" value="2"/>
</dbReference>
<dbReference type="FunFam" id="2.30.29.30:FF:000088">
    <property type="entry name" value="Phosphoinositide phospholipase C"/>
    <property type="match status" value="1"/>
</dbReference>
<comment type="cofactor">
    <cofactor evidence="1">
        <name>Ca(2+)</name>
        <dbReference type="ChEBI" id="CHEBI:29108"/>
    </cofactor>
</comment>
<evidence type="ECO:0000256" key="11">
    <source>
        <dbReference type="ARBA" id="ARBA00023224"/>
    </source>
</evidence>
<dbReference type="GO" id="GO:0005737">
    <property type="term" value="C:cytoplasm"/>
    <property type="evidence" value="ECO:0007669"/>
    <property type="project" value="UniProtKB-SubCell"/>
</dbReference>
<dbReference type="InterPro" id="IPR000008">
    <property type="entry name" value="C2_dom"/>
</dbReference>
<evidence type="ECO:0000256" key="1">
    <source>
        <dbReference type="ARBA" id="ARBA00001913"/>
    </source>
</evidence>
<evidence type="ECO:0000256" key="3">
    <source>
        <dbReference type="ARBA" id="ARBA00012368"/>
    </source>
</evidence>
<dbReference type="SUPFAM" id="SSF50729">
    <property type="entry name" value="PH domain-like"/>
    <property type="match status" value="1"/>
</dbReference>
<dbReference type="InterPro" id="IPR001711">
    <property type="entry name" value="PLipase_C_Pinositol-sp_Y"/>
</dbReference>
<dbReference type="CDD" id="cd00275">
    <property type="entry name" value="C2_PLC_like"/>
    <property type="match status" value="1"/>
</dbReference>
<evidence type="ECO:0000256" key="5">
    <source>
        <dbReference type="ARBA" id="ARBA00022723"/>
    </source>
</evidence>
<organism evidence="18 19">
    <name type="scientific">Gryllus longicercus</name>
    <dbReference type="NCBI Taxonomy" id="2509291"/>
    <lineage>
        <taxon>Eukaryota</taxon>
        <taxon>Metazoa</taxon>
        <taxon>Ecdysozoa</taxon>
        <taxon>Arthropoda</taxon>
        <taxon>Hexapoda</taxon>
        <taxon>Insecta</taxon>
        <taxon>Pterygota</taxon>
        <taxon>Neoptera</taxon>
        <taxon>Polyneoptera</taxon>
        <taxon>Orthoptera</taxon>
        <taxon>Ensifera</taxon>
        <taxon>Gryllidea</taxon>
        <taxon>Grylloidea</taxon>
        <taxon>Gryllidae</taxon>
        <taxon>Gryllinae</taxon>
        <taxon>Gryllus</taxon>
    </lineage>
</organism>
<dbReference type="GO" id="GO:0046872">
    <property type="term" value="F:metal ion binding"/>
    <property type="evidence" value="ECO:0007669"/>
    <property type="project" value="UniProtKB-KW"/>
</dbReference>
<feature type="region of interest" description="Disordered" evidence="14">
    <location>
        <begin position="804"/>
        <end position="832"/>
    </location>
</feature>
<evidence type="ECO:0000259" key="17">
    <source>
        <dbReference type="PROSITE" id="PS50008"/>
    </source>
</evidence>
<sequence length="1101" mass="121777">MTTTVRKEILSPELVKQAFPGAVTVTKVIVTRSTATTPRTFIVTTAPLDAEPTMGTVTKTVTRKVVAPGSSSTETVETVVTTSPVPASDAAKDAGGGAAKTALGTEKPENSEALVTTRTMVTTVQKATTRTTSDGADYGSQTTLAGSDTPASLTTNSPGVTKTTTWTSETSKSSSGVVKKVTSTVTAETAASEPSQTASDAPEGGTDVPLRPASETVVKAEARAPTGGTPGGASSLGGADAPGGVAGKARTPEAGTKPGTAGAGAGPGDARGDLSKMEFFSFLFRKQRVRGRSRPPFAPPRPPGPQVPSVPPASAAPATASRPADPEYVERVVVANELEATPTSREVIDHRSKTVEQILEILKKGTQLWKVRSFTKWYRRTYYLDDKEGTVRYEPSHKAPCVHSPLRIVVDDIIDVRKGWKTDTFNKIEKKVERRRLKFPSQPSPVDERCCFSIIYSSNKQSLDLVAPEPKIADMWVRGLRHIVTVLKGLHQEERFERWLEQQFHEADVDHNNGLNFEESLKLLKQLNVKMPRNSVKKLFDEANTVKHTRNGEQVLDADEFVSFYMKLMTRNDIKDIYTRYTKNKEMTVADLLDFIHKEQKGHTTTKEECLTLIEAFEQSNLKMEGKLSLIGFTNMLMSEQFDAFKQHHKVVYQDMHQPLSHYYIATSHNTYLTGKQLHGESSVEGYIDALKQGCRCVEMDCWDGPDGEPIIYHGYTLTTKILFRDVLVDAIKPYSFHSSEYPVILSLENHLSPKQQEVLTKHLVEVLGDMLYTVPVNDAWEYLPSPEDLKRKIIIKAKKKAASRNGDDDDSSTEDEAEPPPGADNSSKDLKGKREVTHALSNLVNICEAVHFHSFEDTEANKKCYQMASFSEAKANKFIETKGPEFVKYNTKHLSRIYPAGTRTDSSNFKPIPYWNVGCQLVALNYQHAAKPTLYNDAKFDDNGGCGYVLKPEVLRKNSPYDPDSTENDKNQVTMKLTVISGQHIPKADNDAEGEIVDPYVKVKIAGHPKDNQKFKTEAVRNNGFNPRWDHDMIFTVKMPELAIIHFIVKDLSTTGKDVTLGTYAIPFNSLQEGYSHVYLKDYERNFVSPASIFIHAVII</sequence>
<evidence type="ECO:0000256" key="13">
    <source>
        <dbReference type="RuleBase" id="RU361133"/>
    </source>
</evidence>
<dbReference type="Proteomes" id="UP001378592">
    <property type="component" value="Unassembled WGS sequence"/>
</dbReference>
<evidence type="ECO:0000256" key="9">
    <source>
        <dbReference type="ARBA" id="ARBA00022963"/>
    </source>
</evidence>
<dbReference type="InterPro" id="IPR035892">
    <property type="entry name" value="C2_domain_sf"/>
</dbReference>
<dbReference type="Pfam" id="PF00168">
    <property type="entry name" value="C2"/>
    <property type="match status" value="1"/>
</dbReference>
<evidence type="ECO:0000313" key="19">
    <source>
        <dbReference type="Proteomes" id="UP001378592"/>
    </source>
</evidence>
<dbReference type="InterPro" id="IPR015359">
    <property type="entry name" value="PLC_EF-hand-like"/>
</dbReference>
<keyword evidence="8" id="KW-0106">Calcium</keyword>
<comment type="caution">
    <text evidence="18">The sequence shown here is derived from an EMBL/GenBank/DDBJ whole genome shotgun (WGS) entry which is preliminary data.</text>
</comment>
<evidence type="ECO:0000256" key="2">
    <source>
        <dbReference type="ARBA" id="ARBA00004496"/>
    </source>
</evidence>
<evidence type="ECO:0000256" key="7">
    <source>
        <dbReference type="ARBA" id="ARBA00022801"/>
    </source>
</evidence>
<dbReference type="SMART" id="SM00149">
    <property type="entry name" value="PLCYc"/>
    <property type="match status" value="1"/>
</dbReference>
<dbReference type="GO" id="GO:0035556">
    <property type="term" value="P:intracellular signal transduction"/>
    <property type="evidence" value="ECO:0007669"/>
    <property type="project" value="InterPro"/>
</dbReference>
<dbReference type="InterPro" id="IPR001849">
    <property type="entry name" value="PH_domain"/>
</dbReference>
<dbReference type="PROSITE" id="PS50007">
    <property type="entry name" value="PIPLC_X_DOMAIN"/>
    <property type="match status" value="1"/>
</dbReference>
<dbReference type="Pfam" id="PF09279">
    <property type="entry name" value="EF-hand_like"/>
    <property type="match status" value="1"/>
</dbReference>
<feature type="compositionally biased region" description="Pro residues" evidence="14">
    <location>
        <begin position="296"/>
        <end position="311"/>
    </location>
</feature>
<keyword evidence="10 13" id="KW-0443">Lipid metabolism</keyword>
<dbReference type="EMBL" id="JAZDUA010000040">
    <property type="protein sequence ID" value="KAK7871351.1"/>
    <property type="molecule type" value="Genomic_DNA"/>
</dbReference>
<evidence type="ECO:0000256" key="10">
    <source>
        <dbReference type="ARBA" id="ARBA00023098"/>
    </source>
</evidence>
<protein>
    <recommendedName>
        <fullName evidence="3 13">Phosphoinositide phospholipase C</fullName>
        <ecNumber evidence="3 13">3.1.4.11</ecNumber>
    </recommendedName>
</protein>
<evidence type="ECO:0000259" key="15">
    <source>
        <dbReference type="PROSITE" id="PS50003"/>
    </source>
</evidence>
<dbReference type="PANTHER" id="PTHR10336:SF209">
    <property type="entry name" value="PHOSPHOINOSITIDE PHOSPHOLIPASE C"/>
    <property type="match status" value="1"/>
</dbReference>
<dbReference type="SUPFAM" id="SSF47473">
    <property type="entry name" value="EF-hand"/>
    <property type="match status" value="1"/>
</dbReference>
<keyword evidence="7 13" id="KW-0378">Hydrolase</keyword>
<name>A0AAN9ZC77_9ORTH</name>
<comment type="catalytic activity">
    <reaction evidence="12">
        <text>a 1,2-diacyl-sn-glycero-3-phospho-(1D-myo-inositol-4,5-bisphosphate) + H2O = 1D-myo-inositol 1,4,5-trisphosphate + a 1,2-diacyl-sn-glycerol + H(+)</text>
        <dbReference type="Rhea" id="RHEA:33179"/>
        <dbReference type="ChEBI" id="CHEBI:15377"/>
        <dbReference type="ChEBI" id="CHEBI:15378"/>
        <dbReference type="ChEBI" id="CHEBI:17815"/>
        <dbReference type="ChEBI" id="CHEBI:58456"/>
        <dbReference type="ChEBI" id="CHEBI:203600"/>
        <dbReference type="EC" id="3.1.4.11"/>
    </reaction>
    <physiologicalReaction direction="left-to-right" evidence="12">
        <dbReference type="Rhea" id="RHEA:33180"/>
    </physiologicalReaction>
</comment>
<dbReference type="InterPro" id="IPR011993">
    <property type="entry name" value="PH-like_dom_sf"/>
</dbReference>
<dbReference type="GO" id="GO:0016042">
    <property type="term" value="P:lipid catabolic process"/>
    <property type="evidence" value="ECO:0007669"/>
    <property type="project" value="UniProtKB-KW"/>
</dbReference>
<dbReference type="InterPro" id="IPR000909">
    <property type="entry name" value="PLipase_C_PInositol-sp_X_dom"/>
</dbReference>
<dbReference type="Pfam" id="PF00387">
    <property type="entry name" value="PI-PLC-Y"/>
    <property type="match status" value="1"/>
</dbReference>
<dbReference type="AlphaFoldDB" id="A0AAN9ZC77"/>
<keyword evidence="11" id="KW-0807">Transducer</keyword>
<evidence type="ECO:0000256" key="14">
    <source>
        <dbReference type="SAM" id="MobiDB-lite"/>
    </source>
</evidence>
<reference evidence="18 19" key="1">
    <citation type="submission" date="2024-03" db="EMBL/GenBank/DDBJ databases">
        <title>The genome assembly and annotation of the cricket Gryllus longicercus Weissman &amp; Gray.</title>
        <authorList>
            <person name="Szrajer S."/>
            <person name="Gray D."/>
            <person name="Ylla G."/>
        </authorList>
    </citation>
    <scope>NUCLEOTIDE SEQUENCE [LARGE SCALE GENOMIC DNA]</scope>
    <source>
        <strain evidence="18">DAG 2021-001</strain>
        <tissue evidence="18">Whole body minus gut</tissue>
    </source>
</reference>
<dbReference type="SUPFAM" id="SSF51695">
    <property type="entry name" value="PLC-like phosphodiesterases"/>
    <property type="match status" value="1"/>
</dbReference>
<feature type="region of interest" description="Disordered" evidence="14">
    <location>
        <begin position="86"/>
        <end position="111"/>
    </location>
</feature>
<dbReference type="PROSITE" id="PS50003">
    <property type="entry name" value="PH_DOMAIN"/>
    <property type="match status" value="1"/>
</dbReference>
<dbReference type="Pfam" id="PF16457">
    <property type="entry name" value="PH_12"/>
    <property type="match status" value="1"/>
</dbReference>
<dbReference type="CDD" id="cd16202">
    <property type="entry name" value="EFh_PI-PLCdelta"/>
    <property type="match status" value="1"/>
</dbReference>
<keyword evidence="9 13" id="KW-0442">Lipid degradation</keyword>
<dbReference type="GO" id="GO:0005886">
    <property type="term" value="C:plasma membrane"/>
    <property type="evidence" value="ECO:0007669"/>
    <property type="project" value="TreeGrafter"/>
</dbReference>
<feature type="compositionally biased region" description="Low complexity" evidence="14">
    <location>
        <begin position="160"/>
        <end position="193"/>
    </location>
</feature>
<dbReference type="Gene3D" id="2.60.40.150">
    <property type="entry name" value="C2 domain"/>
    <property type="match status" value="1"/>
</dbReference>
<dbReference type="Gene3D" id="2.30.29.30">
    <property type="entry name" value="Pleckstrin-homology domain (PH domain)/Phosphotyrosine-binding domain (PTB)"/>
    <property type="match status" value="1"/>
</dbReference>
<dbReference type="Gene3D" id="3.20.20.190">
    <property type="entry name" value="Phosphatidylinositol (PI) phosphodiesterase"/>
    <property type="match status" value="1"/>
</dbReference>
<dbReference type="SUPFAM" id="SSF49562">
    <property type="entry name" value="C2 domain (Calcium/lipid-binding domain, CaLB)"/>
    <property type="match status" value="1"/>
</dbReference>
<dbReference type="InterPro" id="IPR001192">
    <property type="entry name" value="PI-PLC_fam"/>
</dbReference>
<evidence type="ECO:0000313" key="18">
    <source>
        <dbReference type="EMBL" id="KAK7871351.1"/>
    </source>
</evidence>
<evidence type="ECO:0000256" key="4">
    <source>
        <dbReference type="ARBA" id="ARBA00022490"/>
    </source>
</evidence>
<keyword evidence="5" id="KW-0479">Metal-binding</keyword>
<feature type="domain" description="C2" evidence="16">
    <location>
        <begin position="952"/>
        <end position="1083"/>
    </location>
</feature>
<accession>A0AAN9ZC77</accession>
<dbReference type="PANTHER" id="PTHR10336">
    <property type="entry name" value="PHOSPHOINOSITIDE-SPECIFIC PHOSPHOLIPASE C FAMILY PROTEIN"/>
    <property type="match status" value="1"/>
</dbReference>
<dbReference type="SMART" id="SM00148">
    <property type="entry name" value="PLCXc"/>
    <property type="match status" value="1"/>
</dbReference>
<dbReference type="SMART" id="SM00239">
    <property type="entry name" value="C2"/>
    <property type="match status" value="1"/>
</dbReference>
<feature type="domain" description="PI-PLC Y-box" evidence="17">
    <location>
        <begin position="841"/>
        <end position="957"/>
    </location>
</feature>
<dbReference type="FunFam" id="1.10.238.10:FF:000005">
    <property type="entry name" value="Phosphoinositide phospholipase C"/>
    <property type="match status" value="1"/>
</dbReference>
<dbReference type="InterPro" id="IPR011992">
    <property type="entry name" value="EF-hand-dom_pair"/>
</dbReference>
<keyword evidence="19" id="KW-1185">Reference proteome</keyword>
<dbReference type="PROSITE" id="PS50008">
    <property type="entry name" value="PIPLC_Y_DOMAIN"/>
    <property type="match status" value="1"/>
</dbReference>
<feature type="domain" description="PH" evidence="15">
    <location>
        <begin position="360"/>
        <end position="485"/>
    </location>
</feature>
<proteinExistence type="predicted"/>
<dbReference type="CDD" id="cd01248">
    <property type="entry name" value="PH_PLC_ELMO1"/>
    <property type="match status" value="1"/>
</dbReference>
<keyword evidence="4" id="KW-0963">Cytoplasm</keyword>
<evidence type="ECO:0000259" key="16">
    <source>
        <dbReference type="PROSITE" id="PS50004"/>
    </source>
</evidence>
<evidence type="ECO:0000256" key="12">
    <source>
        <dbReference type="ARBA" id="ARBA00023674"/>
    </source>
</evidence>
<dbReference type="InterPro" id="IPR017946">
    <property type="entry name" value="PLC-like_Pdiesterase_TIM-brl"/>
</dbReference>
<feature type="compositionally biased region" description="Polar residues" evidence="14">
    <location>
        <begin position="139"/>
        <end position="159"/>
    </location>
</feature>
<feature type="compositionally biased region" description="Acidic residues" evidence="14">
    <location>
        <begin position="808"/>
        <end position="819"/>
    </location>
</feature>
<keyword evidence="6" id="KW-0677">Repeat</keyword>
<gene>
    <name evidence="18" type="ORF">R5R35_006064</name>
</gene>
<dbReference type="PRINTS" id="PR00390">
    <property type="entry name" value="PHPHLIPASEC"/>
</dbReference>
<feature type="compositionally biased region" description="Gly residues" evidence="14">
    <location>
        <begin position="228"/>
        <end position="246"/>
    </location>
</feature>
<comment type="subcellular location">
    <subcellularLocation>
        <location evidence="2">Cytoplasm</location>
    </subcellularLocation>
</comment>